<evidence type="ECO:0000259" key="1">
    <source>
        <dbReference type="Pfam" id="PF03466"/>
    </source>
</evidence>
<name>A0A2W4CAW5_9HYPH</name>
<dbReference type="EMBL" id="PCDP01000050">
    <property type="protein sequence ID" value="PZM10457.1"/>
    <property type="molecule type" value="Genomic_DNA"/>
</dbReference>
<dbReference type="Gene3D" id="3.40.190.10">
    <property type="entry name" value="Periplasmic binding protein-like II"/>
    <property type="match status" value="1"/>
</dbReference>
<accession>A0A2W4CAW5</accession>
<dbReference type="InterPro" id="IPR005119">
    <property type="entry name" value="LysR_subst-bd"/>
</dbReference>
<organism evidence="2 3">
    <name type="scientific">Rhizobium tubonense</name>
    <dbReference type="NCBI Taxonomy" id="484088"/>
    <lineage>
        <taxon>Bacteria</taxon>
        <taxon>Pseudomonadati</taxon>
        <taxon>Pseudomonadota</taxon>
        <taxon>Alphaproteobacteria</taxon>
        <taxon>Hyphomicrobiales</taxon>
        <taxon>Rhizobiaceae</taxon>
        <taxon>Rhizobium/Agrobacterium group</taxon>
        <taxon>Rhizobium</taxon>
    </lineage>
</organism>
<comment type="caution">
    <text evidence="2">The sequence shown here is derived from an EMBL/GenBank/DDBJ whole genome shotgun (WGS) entry which is preliminary data.</text>
</comment>
<keyword evidence="3" id="KW-1185">Reference proteome</keyword>
<gene>
    <name evidence="2" type="ORF">CPY51_23105</name>
</gene>
<reference evidence="2 3" key="1">
    <citation type="journal article" date="2018" name="Sci. Rep.">
        <title>Rhizobium tumorigenes sp. nov., a novel plant tumorigenic bacterium isolated from cane gall tumors on thornless blackberry.</title>
        <authorList>
            <person name="Kuzmanovi N."/>
            <person name="Smalla K."/>
            <person name="Gronow S."/>
            <person name="PuBawska J."/>
        </authorList>
    </citation>
    <scope>NUCLEOTIDE SEQUENCE [LARGE SCALE GENOMIC DNA]</scope>
    <source>
        <strain evidence="2 3">CCBAU 85046</strain>
    </source>
</reference>
<dbReference type="AlphaFoldDB" id="A0A2W4CAW5"/>
<proteinExistence type="predicted"/>
<evidence type="ECO:0000313" key="2">
    <source>
        <dbReference type="EMBL" id="PZM10457.1"/>
    </source>
</evidence>
<protein>
    <recommendedName>
        <fullName evidence="1">LysR substrate-binding domain-containing protein</fullName>
    </recommendedName>
</protein>
<dbReference type="Pfam" id="PF03466">
    <property type="entry name" value="LysR_substrate"/>
    <property type="match status" value="1"/>
</dbReference>
<feature type="domain" description="LysR substrate-binding" evidence="1">
    <location>
        <begin position="10"/>
        <end position="50"/>
    </location>
</feature>
<dbReference type="Proteomes" id="UP000248925">
    <property type="component" value="Unassembled WGS sequence"/>
</dbReference>
<sequence length="63" mass="6912">MEQTAFATRAEPFGTIRVTAPVPIRFHIIAPALPAFRARFPKVSVDLRLTAPILGNELEIGPE</sequence>
<evidence type="ECO:0000313" key="3">
    <source>
        <dbReference type="Proteomes" id="UP000248925"/>
    </source>
</evidence>
<dbReference type="SUPFAM" id="SSF53850">
    <property type="entry name" value="Periplasmic binding protein-like II"/>
    <property type="match status" value="1"/>
</dbReference>